<evidence type="ECO:0000313" key="3">
    <source>
        <dbReference type="Proteomes" id="UP001152320"/>
    </source>
</evidence>
<dbReference type="Pfam" id="PF16860">
    <property type="entry name" value="CX9C"/>
    <property type="match status" value="1"/>
</dbReference>
<dbReference type="Proteomes" id="UP001152320">
    <property type="component" value="Chromosome 7"/>
</dbReference>
<dbReference type="Gene3D" id="1.10.287.2900">
    <property type="match status" value="2"/>
</dbReference>
<dbReference type="InterPro" id="IPR052848">
    <property type="entry name" value="CHCH_domain-containing_protein"/>
</dbReference>
<dbReference type="EMBL" id="JAIZAY010000007">
    <property type="protein sequence ID" value="KAJ8038837.1"/>
    <property type="molecule type" value="Genomic_DNA"/>
</dbReference>
<protein>
    <submittedName>
        <fullName evidence="2">Coiled-coil-helix-coiled-coil-helix domain-containing protein 5</fullName>
    </submittedName>
</protein>
<reference evidence="2" key="1">
    <citation type="submission" date="2021-10" db="EMBL/GenBank/DDBJ databases">
        <title>Tropical sea cucumber genome reveals ecological adaptation and Cuvierian tubules defense mechanism.</title>
        <authorList>
            <person name="Chen T."/>
        </authorList>
    </citation>
    <scope>NUCLEOTIDE SEQUENCE</scope>
    <source>
        <strain evidence="2">Nanhai2018</strain>
        <tissue evidence="2">Muscle</tissue>
    </source>
</reference>
<gene>
    <name evidence="2" type="ORF">HOLleu_16383</name>
</gene>
<sequence length="191" mass="21322">MGQSSEAVINKNLTSPCVSYVHIREILCKGVERLSDKKCWEVCTWYIVCVTYVPVQKLERHVCGILSSYYPRPHIRIVLSLTLSINMEAVMTIVMKHCASELEEYASCVSAHPQTWNADCEELKLKAADCSSNSPAVQKINKVCAHEYAQYEKCLSSNPETVEVCVNQLQSFIECAEAAASKIPMLPESGK</sequence>
<organism evidence="2 3">
    <name type="scientific">Holothuria leucospilota</name>
    <name type="common">Black long sea cucumber</name>
    <name type="synonym">Mertensiothuria leucospilota</name>
    <dbReference type="NCBI Taxonomy" id="206669"/>
    <lineage>
        <taxon>Eukaryota</taxon>
        <taxon>Metazoa</taxon>
        <taxon>Echinodermata</taxon>
        <taxon>Eleutherozoa</taxon>
        <taxon>Echinozoa</taxon>
        <taxon>Holothuroidea</taxon>
        <taxon>Aspidochirotacea</taxon>
        <taxon>Aspidochirotida</taxon>
        <taxon>Holothuriidae</taxon>
        <taxon>Holothuria</taxon>
    </lineage>
</organism>
<dbReference type="PROSITE" id="PS51808">
    <property type="entry name" value="CHCH"/>
    <property type="match status" value="1"/>
</dbReference>
<dbReference type="GO" id="GO:0005758">
    <property type="term" value="C:mitochondrial intermembrane space"/>
    <property type="evidence" value="ECO:0007669"/>
    <property type="project" value="TreeGrafter"/>
</dbReference>
<dbReference type="AlphaFoldDB" id="A0A9Q1C561"/>
<accession>A0A9Q1C561</accession>
<keyword evidence="3" id="KW-1185">Reference proteome</keyword>
<feature type="domain" description="IMS import disulfide relay-system CHCH-CHCH-like Cx9C" evidence="1">
    <location>
        <begin position="91"/>
        <end position="135"/>
    </location>
</feature>
<name>A0A9Q1C561_HOLLE</name>
<comment type="caution">
    <text evidence="2">The sequence shown here is derived from an EMBL/GenBank/DDBJ whole genome shotgun (WGS) entry which is preliminary data.</text>
</comment>
<dbReference type="GO" id="GO:0045333">
    <property type="term" value="P:cellular respiration"/>
    <property type="evidence" value="ECO:0007669"/>
    <property type="project" value="TreeGrafter"/>
</dbReference>
<dbReference type="PANTHER" id="PTHR47106">
    <property type="entry name" value="COILED-COIL-HELIX-COILED-COIL-HELIX DOMAIN-CONTAINING PROTEIN 5"/>
    <property type="match status" value="1"/>
</dbReference>
<dbReference type="InterPro" id="IPR031731">
    <property type="entry name" value="CX9C"/>
</dbReference>
<proteinExistence type="predicted"/>
<evidence type="ECO:0000313" key="2">
    <source>
        <dbReference type="EMBL" id="KAJ8038837.1"/>
    </source>
</evidence>
<dbReference type="OrthoDB" id="2581252at2759"/>
<dbReference type="PANTHER" id="PTHR47106:SF1">
    <property type="entry name" value="COILED-COIL-HELIX-COILED-COIL-HELIX DOMAIN-CONTAINING PROTEIN 5"/>
    <property type="match status" value="1"/>
</dbReference>
<evidence type="ECO:0000259" key="1">
    <source>
        <dbReference type="Pfam" id="PF16860"/>
    </source>
</evidence>